<evidence type="ECO:0000256" key="2">
    <source>
        <dbReference type="ARBA" id="ARBA00022980"/>
    </source>
</evidence>
<proteinExistence type="inferred from homology"/>
<dbReference type="Proteomes" id="UP000694385">
    <property type="component" value="Unassembled WGS sequence"/>
</dbReference>
<reference evidence="8" key="1">
    <citation type="submission" date="2025-08" db="UniProtKB">
        <authorList>
            <consortium name="Ensembl"/>
        </authorList>
    </citation>
    <scope>IDENTIFICATION</scope>
</reference>
<dbReference type="Pfam" id="PF01246">
    <property type="entry name" value="Ribosomal_L24e"/>
    <property type="match status" value="1"/>
</dbReference>
<dbReference type="GO" id="GO:0003735">
    <property type="term" value="F:structural constituent of ribosome"/>
    <property type="evidence" value="ECO:0007669"/>
    <property type="project" value="InterPro"/>
</dbReference>
<dbReference type="InterPro" id="IPR038630">
    <property type="entry name" value="L24e/L24_sf"/>
</dbReference>
<accession>A0A8C5LES8</accession>
<dbReference type="Ensembl" id="ENSJJAT00000030713.1">
    <property type="protein sequence ID" value="ENSJJAP00000024133.1"/>
    <property type="gene ID" value="ENSJJAG00000023692.1"/>
</dbReference>
<keyword evidence="2" id="KW-0689">Ribosomal protein</keyword>
<dbReference type="PANTHER" id="PTHR10792:SF1">
    <property type="entry name" value="RIBOSOMAL PROTEIN L24"/>
    <property type="match status" value="1"/>
</dbReference>
<dbReference type="GO" id="GO:0003729">
    <property type="term" value="F:mRNA binding"/>
    <property type="evidence" value="ECO:0007669"/>
    <property type="project" value="TreeGrafter"/>
</dbReference>
<sequence>MKVELCSFSGYKIYLGHGGPSLRPIFQFLNAKCESAFLSKRNPLQINWTVLYRRKHKKGQARYAVKFQRATTGASLADIMAKMNQKPEVRKAQREAAKEAKQAKQASKKTAMAVAKAPTKAAPNQKIVKPVQVSVPRVGGKRKLVDQI</sequence>
<feature type="domain" description="TRASH" evidence="7">
    <location>
        <begin position="6"/>
        <end position="41"/>
    </location>
</feature>
<comment type="similarity">
    <text evidence="1">Belongs to the eukaryotic ribosomal protein eL24 family.</text>
</comment>
<dbReference type="InterPro" id="IPR000988">
    <property type="entry name" value="Ribosomal_eL24-rel_N"/>
</dbReference>
<dbReference type="InterPro" id="IPR056366">
    <property type="entry name" value="Ribosomal_eL24"/>
</dbReference>
<keyword evidence="9" id="KW-1185">Reference proteome</keyword>
<dbReference type="Gene3D" id="2.30.170.20">
    <property type="entry name" value="Ribosomal protein L24e"/>
    <property type="match status" value="1"/>
</dbReference>
<protein>
    <recommendedName>
        <fullName evidence="4">Large ribosomal subunit protein eL24</fullName>
    </recommendedName>
    <alternativeName>
        <fullName evidence="5">60S ribosomal protein L24</fullName>
    </alternativeName>
</protein>
<keyword evidence="3" id="KW-0687">Ribonucleoprotein</keyword>
<reference evidence="8" key="2">
    <citation type="submission" date="2025-09" db="UniProtKB">
        <authorList>
            <consortium name="Ensembl"/>
        </authorList>
    </citation>
    <scope>IDENTIFICATION</scope>
</reference>
<feature type="compositionally biased region" description="Low complexity" evidence="6">
    <location>
        <begin position="103"/>
        <end position="123"/>
    </location>
</feature>
<evidence type="ECO:0000256" key="1">
    <source>
        <dbReference type="ARBA" id="ARBA00005647"/>
    </source>
</evidence>
<organism evidence="8 9">
    <name type="scientific">Jaculus jaculus</name>
    <name type="common">Lesser Egyptian jerboa</name>
    <dbReference type="NCBI Taxonomy" id="51337"/>
    <lineage>
        <taxon>Eukaryota</taxon>
        <taxon>Metazoa</taxon>
        <taxon>Chordata</taxon>
        <taxon>Craniata</taxon>
        <taxon>Vertebrata</taxon>
        <taxon>Euteleostomi</taxon>
        <taxon>Mammalia</taxon>
        <taxon>Eutheria</taxon>
        <taxon>Euarchontoglires</taxon>
        <taxon>Glires</taxon>
        <taxon>Rodentia</taxon>
        <taxon>Myomorpha</taxon>
        <taxon>Dipodoidea</taxon>
        <taxon>Dipodidae</taxon>
        <taxon>Dipodinae</taxon>
        <taxon>Jaculus</taxon>
    </lineage>
</organism>
<evidence type="ECO:0000313" key="9">
    <source>
        <dbReference type="Proteomes" id="UP000694385"/>
    </source>
</evidence>
<dbReference type="SMART" id="SM00746">
    <property type="entry name" value="TRASH"/>
    <property type="match status" value="1"/>
</dbReference>
<dbReference type="AlphaFoldDB" id="A0A8C5LES8"/>
<feature type="region of interest" description="Disordered" evidence="6">
    <location>
        <begin position="92"/>
        <end position="123"/>
    </location>
</feature>
<dbReference type="SUPFAM" id="SSF57716">
    <property type="entry name" value="Glucocorticoid receptor-like (DNA-binding domain)"/>
    <property type="match status" value="1"/>
</dbReference>
<dbReference type="Gene3D" id="6.10.250.1270">
    <property type="match status" value="1"/>
</dbReference>
<feature type="compositionally biased region" description="Basic and acidic residues" evidence="6">
    <location>
        <begin position="92"/>
        <end position="102"/>
    </location>
</feature>
<dbReference type="GO" id="GO:0002181">
    <property type="term" value="P:cytoplasmic translation"/>
    <property type="evidence" value="ECO:0007669"/>
    <property type="project" value="TreeGrafter"/>
</dbReference>
<evidence type="ECO:0000256" key="6">
    <source>
        <dbReference type="SAM" id="MobiDB-lite"/>
    </source>
</evidence>
<evidence type="ECO:0000256" key="3">
    <source>
        <dbReference type="ARBA" id="ARBA00023274"/>
    </source>
</evidence>
<dbReference type="GO" id="GO:0022625">
    <property type="term" value="C:cytosolic large ribosomal subunit"/>
    <property type="evidence" value="ECO:0007669"/>
    <property type="project" value="TreeGrafter"/>
</dbReference>
<dbReference type="CDD" id="cd00472">
    <property type="entry name" value="Ribosomal_L24e_L24"/>
    <property type="match status" value="1"/>
</dbReference>
<dbReference type="InterPro" id="IPR011017">
    <property type="entry name" value="TRASH_dom"/>
</dbReference>
<evidence type="ECO:0000256" key="5">
    <source>
        <dbReference type="ARBA" id="ARBA00041213"/>
    </source>
</evidence>
<dbReference type="PANTHER" id="PTHR10792">
    <property type="entry name" value="60S RIBOSOMAL PROTEIN L24"/>
    <property type="match status" value="1"/>
</dbReference>
<evidence type="ECO:0000313" key="8">
    <source>
        <dbReference type="Ensembl" id="ENSJJAP00000024133.1"/>
    </source>
</evidence>
<evidence type="ECO:0000256" key="4">
    <source>
        <dbReference type="ARBA" id="ARBA00040612"/>
    </source>
</evidence>
<name>A0A8C5LES8_JACJA</name>
<evidence type="ECO:0000259" key="7">
    <source>
        <dbReference type="SMART" id="SM00746"/>
    </source>
</evidence>
<dbReference type="GeneTree" id="ENSGT00950000183105"/>